<evidence type="ECO:0000256" key="1">
    <source>
        <dbReference type="ARBA" id="ARBA00022737"/>
    </source>
</evidence>
<dbReference type="PANTHER" id="PTHR24198:SF165">
    <property type="entry name" value="ANKYRIN REPEAT-CONTAINING PROTEIN-RELATED"/>
    <property type="match status" value="1"/>
</dbReference>
<evidence type="ECO:0000313" key="6">
    <source>
        <dbReference type="Proteomes" id="UP000597762"/>
    </source>
</evidence>
<dbReference type="Gene3D" id="1.25.40.20">
    <property type="entry name" value="Ankyrin repeat-containing domain"/>
    <property type="match status" value="1"/>
</dbReference>
<dbReference type="SMART" id="SM00248">
    <property type="entry name" value="ANK"/>
    <property type="match status" value="6"/>
</dbReference>
<dbReference type="OrthoDB" id="539213at2759"/>
<dbReference type="PROSITE" id="PS50088">
    <property type="entry name" value="ANK_REPEAT"/>
    <property type="match status" value="2"/>
</dbReference>
<feature type="region of interest" description="Disordered" evidence="4">
    <location>
        <begin position="497"/>
        <end position="714"/>
    </location>
</feature>
<dbReference type="AlphaFoldDB" id="A0A812EJI1"/>
<reference evidence="5" key="1">
    <citation type="submission" date="2021-01" db="EMBL/GenBank/DDBJ databases">
        <authorList>
            <person name="Li R."/>
            <person name="Bekaert M."/>
        </authorList>
    </citation>
    <scope>NUCLEOTIDE SEQUENCE</scope>
    <source>
        <strain evidence="5">Farmed</strain>
    </source>
</reference>
<dbReference type="Proteomes" id="UP000597762">
    <property type="component" value="Unassembled WGS sequence"/>
</dbReference>
<dbReference type="SUPFAM" id="SSF48403">
    <property type="entry name" value="Ankyrin repeat"/>
    <property type="match status" value="1"/>
</dbReference>
<dbReference type="InterPro" id="IPR002110">
    <property type="entry name" value="Ankyrin_rpt"/>
</dbReference>
<feature type="compositionally biased region" description="Polar residues" evidence="4">
    <location>
        <begin position="551"/>
        <end position="573"/>
    </location>
</feature>
<accession>A0A812EJI1</accession>
<feature type="compositionally biased region" description="Polar residues" evidence="4">
    <location>
        <begin position="626"/>
        <end position="635"/>
    </location>
</feature>
<dbReference type="PROSITE" id="PS50297">
    <property type="entry name" value="ANK_REP_REGION"/>
    <property type="match status" value="2"/>
</dbReference>
<feature type="compositionally biased region" description="Basic residues" evidence="4">
    <location>
        <begin position="637"/>
        <end position="646"/>
    </location>
</feature>
<proteinExistence type="predicted"/>
<sequence>MDLSHPQISTPTDTTAINTLLPSLRSFFCCDLFWSTIHNISFFFFFSNGTSPVHKACHDGNHIALEHLIKHGGDIYAQDTQLRAPIHWAVTTPGLECLQSLLRNKADVSAFGDKDGLTPCMWACRVDHKKHFELLYKSSKLLFNSKEYETDDNGRTWQHWAVRRTDPLECLQFLLSKDTAAIKDEEGKTVILVAAELGSFPACKLILEQAGPHVVYDRDNMDRTALHLATIRGHGTVLNFLLENGADLELRDRFQATAWDYAKNKQLHYCQLIMMSHKRQSLQSSPRDTGLNGDVIGIKVNPQPLQVYGTGNPVYSKMYFKENEVKPVKDLISSPCPPKRPRTGTCLARASFQHRSLSESFEQHLSNTQSVDYAEMDPIEMSRSEGTESRLDVYERSNTLDNHHMSHDKELENCADHPMHPDSNEEIEVVSGEMDVSNIDEDDQPPSPIEGNFNPNPGFPYPPQNSCPQTIPSAPPLHGVNPHTELLDQEGPEITNSVIGVGFPCPRPPPPAIASSHKGSHPSGILLNRRPLLSRNQPKTQPLPKQPLKPRNNSGQGTKVMTESQDGTASQQHLSPSSSTSSLSLAYNKSGNANMFHMPSQPTGPSLGAKKSDMRRLPSALIPLTNAPSLPQGQSVVRKKKKKRKKQENQELLFENTVVEGKSLQNSALPNQTGIKPLAPTGSPVPTAESKLDHPQQGMELTPIPPPMLNNQKK</sequence>
<gene>
    <name evidence="5" type="ORF">SPHA_73566</name>
</gene>
<feature type="compositionally biased region" description="Polar residues" evidence="4">
    <location>
        <begin position="663"/>
        <end position="674"/>
    </location>
</feature>
<evidence type="ECO:0000313" key="5">
    <source>
        <dbReference type="EMBL" id="CAE1323702.1"/>
    </source>
</evidence>
<feature type="region of interest" description="Disordered" evidence="4">
    <location>
        <begin position="438"/>
        <end position="460"/>
    </location>
</feature>
<dbReference type="EMBL" id="CAHIKZ030005381">
    <property type="protein sequence ID" value="CAE1323702.1"/>
    <property type="molecule type" value="Genomic_DNA"/>
</dbReference>
<name>A0A812EJI1_ACAPH</name>
<evidence type="ECO:0000256" key="4">
    <source>
        <dbReference type="SAM" id="MobiDB-lite"/>
    </source>
</evidence>
<keyword evidence="6" id="KW-1185">Reference proteome</keyword>
<organism evidence="5 6">
    <name type="scientific">Acanthosepion pharaonis</name>
    <name type="common">Pharaoh cuttlefish</name>
    <name type="synonym">Sepia pharaonis</name>
    <dbReference type="NCBI Taxonomy" id="158019"/>
    <lineage>
        <taxon>Eukaryota</taxon>
        <taxon>Metazoa</taxon>
        <taxon>Spiralia</taxon>
        <taxon>Lophotrochozoa</taxon>
        <taxon>Mollusca</taxon>
        <taxon>Cephalopoda</taxon>
        <taxon>Coleoidea</taxon>
        <taxon>Decapodiformes</taxon>
        <taxon>Sepiida</taxon>
        <taxon>Sepiina</taxon>
        <taxon>Sepiidae</taxon>
        <taxon>Acanthosepion</taxon>
    </lineage>
</organism>
<evidence type="ECO:0000256" key="2">
    <source>
        <dbReference type="ARBA" id="ARBA00023043"/>
    </source>
</evidence>
<comment type="caution">
    <text evidence="5">The sequence shown here is derived from an EMBL/GenBank/DDBJ whole genome shotgun (WGS) entry which is preliminary data.</text>
</comment>
<keyword evidence="1" id="KW-0677">Repeat</keyword>
<feature type="repeat" description="ANK" evidence="3">
    <location>
        <begin position="48"/>
        <end position="80"/>
    </location>
</feature>
<dbReference type="Pfam" id="PF12796">
    <property type="entry name" value="Ank_2"/>
    <property type="match status" value="2"/>
</dbReference>
<feature type="repeat" description="ANK" evidence="3">
    <location>
        <begin position="221"/>
        <end position="253"/>
    </location>
</feature>
<dbReference type="PANTHER" id="PTHR24198">
    <property type="entry name" value="ANKYRIN REPEAT AND PROTEIN KINASE DOMAIN-CONTAINING PROTEIN"/>
    <property type="match status" value="1"/>
</dbReference>
<feature type="compositionally biased region" description="Low complexity" evidence="4">
    <location>
        <begin position="574"/>
        <end position="585"/>
    </location>
</feature>
<keyword evidence="2 3" id="KW-0040">ANK repeat</keyword>
<evidence type="ECO:0000256" key="3">
    <source>
        <dbReference type="PROSITE-ProRule" id="PRU00023"/>
    </source>
</evidence>
<protein>
    <submittedName>
        <fullName evidence="5">Uncharacterized protein</fullName>
    </submittedName>
</protein>
<dbReference type="InterPro" id="IPR036770">
    <property type="entry name" value="Ankyrin_rpt-contain_sf"/>
</dbReference>